<keyword evidence="3" id="KW-1185">Reference proteome</keyword>
<dbReference type="EMBL" id="FOTS01000012">
    <property type="protein sequence ID" value="SFL65067.1"/>
    <property type="molecule type" value="Genomic_DNA"/>
</dbReference>
<name>A0A1I4JFU5_9FIRM</name>
<feature type="domain" description="Coenzyme F420:L-glutamate ligase-like" evidence="1">
    <location>
        <begin position="11"/>
        <end position="71"/>
    </location>
</feature>
<dbReference type="Gene3D" id="3.30.1330.100">
    <property type="entry name" value="CofE-like"/>
    <property type="match status" value="1"/>
</dbReference>
<gene>
    <name evidence="2" type="ORF">SAMN04490355_101232</name>
</gene>
<evidence type="ECO:0000313" key="3">
    <source>
        <dbReference type="Proteomes" id="UP000199520"/>
    </source>
</evidence>
<dbReference type="InterPro" id="IPR002847">
    <property type="entry name" value="F420-0_gamma-glut_ligase-dom"/>
</dbReference>
<dbReference type="RefSeq" id="WP_090935092.1">
    <property type="nucleotide sequence ID" value="NZ_FOTS01000012.1"/>
</dbReference>
<dbReference type="SUPFAM" id="SSF144010">
    <property type="entry name" value="CofE-like"/>
    <property type="match status" value="1"/>
</dbReference>
<dbReference type="Proteomes" id="UP000199520">
    <property type="component" value="Unassembled WGS sequence"/>
</dbReference>
<dbReference type="OrthoDB" id="9763290at2"/>
<accession>A0A1I4JFU5</accession>
<dbReference type="Pfam" id="PF01996">
    <property type="entry name" value="F420_ligase"/>
    <property type="match status" value="1"/>
</dbReference>
<dbReference type="AlphaFoldDB" id="A0A1I4JFU5"/>
<evidence type="ECO:0000313" key="2">
    <source>
        <dbReference type="EMBL" id="SFL65067.1"/>
    </source>
</evidence>
<reference evidence="3" key="1">
    <citation type="submission" date="2016-10" db="EMBL/GenBank/DDBJ databases">
        <authorList>
            <person name="Varghese N."/>
            <person name="Submissions S."/>
        </authorList>
    </citation>
    <scope>NUCLEOTIDE SEQUENCE [LARGE SCALE GENOMIC DNA]</scope>
    <source>
        <strain evidence="3">DSM 13327</strain>
    </source>
</reference>
<evidence type="ECO:0000259" key="1">
    <source>
        <dbReference type="Pfam" id="PF01996"/>
    </source>
</evidence>
<proteinExistence type="predicted"/>
<sequence length="225" mass="24577">MAELELKPVGTRILTDKDNIVDMIEKYAKEDIGPDDVVSVAESVVAITQGRVARPEDFKVCFLAKILCRFVPQKGSLSSVYGMQSLMDAEGKWRVLFAMIIGMFAKIVGKNGVFYELAGSHAALVDDVTGTMPPFDKCLVYGPLEANRVAEEIKRRLGCYGAAVADVNDLKRALVVGASTGLDPKKLAHILIDNPFGNASQRTPIVIIKNYAAVERRTENLLSME</sequence>
<dbReference type="STRING" id="1123291.SAMN04490355_101232"/>
<organism evidence="2 3">
    <name type="scientific">Pelosinus propionicus DSM 13327</name>
    <dbReference type="NCBI Taxonomy" id="1123291"/>
    <lineage>
        <taxon>Bacteria</taxon>
        <taxon>Bacillati</taxon>
        <taxon>Bacillota</taxon>
        <taxon>Negativicutes</taxon>
        <taxon>Selenomonadales</taxon>
        <taxon>Sporomusaceae</taxon>
        <taxon>Pelosinus</taxon>
    </lineage>
</organism>
<protein>
    <recommendedName>
        <fullName evidence="1">Coenzyme F420:L-glutamate ligase-like domain-containing protein</fullName>
    </recommendedName>
</protein>